<dbReference type="Gene3D" id="3.30.420.10">
    <property type="entry name" value="Ribonuclease H-like superfamily/Ribonuclease H"/>
    <property type="match status" value="1"/>
</dbReference>
<organism evidence="3 4">
    <name type="scientific">Ignelater luminosus</name>
    <name type="common">Cucubano</name>
    <name type="synonym">Pyrophorus luminosus</name>
    <dbReference type="NCBI Taxonomy" id="2038154"/>
    <lineage>
        <taxon>Eukaryota</taxon>
        <taxon>Metazoa</taxon>
        <taxon>Ecdysozoa</taxon>
        <taxon>Arthropoda</taxon>
        <taxon>Hexapoda</taxon>
        <taxon>Insecta</taxon>
        <taxon>Pterygota</taxon>
        <taxon>Neoptera</taxon>
        <taxon>Endopterygota</taxon>
        <taxon>Coleoptera</taxon>
        <taxon>Polyphaga</taxon>
        <taxon>Elateriformia</taxon>
        <taxon>Elateroidea</taxon>
        <taxon>Elateridae</taxon>
        <taxon>Agrypninae</taxon>
        <taxon>Pyrophorini</taxon>
        <taxon>Ignelater</taxon>
    </lineage>
</organism>
<dbReference type="AlphaFoldDB" id="A0A8K0CDK2"/>
<dbReference type="GO" id="GO:0003677">
    <property type="term" value="F:DNA binding"/>
    <property type="evidence" value="ECO:0007669"/>
    <property type="project" value="TreeGrafter"/>
</dbReference>
<reference evidence="3" key="1">
    <citation type="submission" date="2019-08" db="EMBL/GenBank/DDBJ databases">
        <title>The genome of the North American firefly Photinus pyralis.</title>
        <authorList>
            <consortium name="Photinus pyralis genome working group"/>
            <person name="Fallon T.R."/>
            <person name="Sander Lower S.E."/>
            <person name="Weng J.-K."/>
        </authorList>
    </citation>
    <scope>NUCLEOTIDE SEQUENCE</scope>
    <source>
        <strain evidence="3">TRF0915ILg1</strain>
        <tissue evidence="3">Whole body</tissue>
    </source>
</reference>
<feature type="compositionally biased region" description="Polar residues" evidence="1">
    <location>
        <begin position="415"/>
        <end position="428"/>
    </location>
</feature>
<feature type="compositionally biased region" description="Basic and acidic residues" evidence="1">
    <location>
        <begin position="404"/>
        <end position="414"/>
    </location>
</feature>
<evidence type="ECO:0000313" key="4">
    <source>
        <dbReference type="Proteomes" id="UP000801492"/>
    </source>
</evidence>
<keyword evidence="4" id="KW-1185">Reference proteome</keyword>
<comment type="caution">
    <text evidence="3">The sequence shown here is derived from an EMBL/GenBank/DDBJ whole genome shotgun (WGS) entry which is preliminary data.</text>
</comment>
<accession>A0A8K0CDK2</accession>
<dbReference type="PANTHER" id="PTHR19303:SF71">
    <property type="entry name" value="ZINC FINGER PHD-TYPE DOMAIN-CONTAINING PROTEIN"/>
    <property type="match status" value="1"/>
</dbReference>
<dbReference type="Pfam" id="PF03184">
    <property type="entry name" value="DDE_1"/>
    <property type="match status" value="1"/>
</dbReference>
<gene>
    <name evidence="3" type="ORF">ILUMI_20720</name>
</gene>
<sequence length="615" mass="69863">MSLILCSFVVLSPKKASRQRHIRYLRHTPMVHSETVSAVDLVLKDNYSIRAAAERLNIKFQTLHRYVTKKRRNPDIPLAGMAPNYAVRRIVSAEQEDELGEYITKCSKMAYRISTKECRKLAFEMAIRNNIKVPDSWHVCLFFDNLESVLRRIPQVADGNRIFNLDESGVTTAHKPRKILAEKGSNQVNQCTSAERGALVTICSIVSAAGTYLPSALVFPRKYFKAHMLAVAPAGSLGLANTSGWMTSDLFIQVLDHFIKFTNSCSENPTLLIYDDHESHISLTTVEKARKFGVNILTLPPHCSHRMQPLDVSVFGPFKSYYNAAVDSWMLRNPGIPMTIYQVAECMGEAHPKAFTPANIIAGFKRSGIYPLNRSVFSEADFLNASVTDRPIDLESPSTSFQARKNDDLNKETNKTNLKCDSTDNTETTDGKRSTDFVSPEAFRDFRKLHPEKLIENHGRGEKEKELNTRKGMKKTKRALADWDTDELKKPKKPAAESYVYSSGDENYWFPDVEKEPGFFKQPEINDFVLVEFPNKIFYIAKVISEIVHGNEYEVSFLRKCRKMGGCFVFPAIPDMAAVQKNEIKWVLPKPNPVKNKRLANYLKFNISFNNFDVR</sequence>
<dbReference type="Proteomes" id="UP000801492">
    <property type="component" value="Unassembled WGS sequence"/>
</dbReference>
<dbReference type="GO" id="GO:0005634">
    <property type="term" value="C:nucleus"/>
    <property type="evidence" value="ECO:0007669"/>
    <property type="project" value="TreeGrafter"/>
</dbReference>
<protein>
    <recommendedName>
        <fullName evidence="2">DDE-1 domain-containing protein</fullName>
    </recommendedName>
</protein>
<evidence type="ECO:0000256" key="1">
    <source>
        <dbReference type="SAM" id="MobiDB-lite"/>
    </source>
</evidence>
<evidence type="ECO:0000313" key="3">
    <source>
        <dbReference type="EMBL" id="KAF2885440.1"/>
    </source>
</evidence>
<dbReference type="PANTHER" id="PTHR19303">
    <property type="entry name" value="TRANSPOSON"/>
    <property type="match status" value="1"/>
</dbReference>
<dbReference type="InterPro" id="IPR004875">
    <property type="entry name" value="DDE_SF_endonuclease_dom"/>
</dbReference>
<dbReference type="EMBL" id="VTPC01089954">
    <property type="protein sequence ID" value="KAF2885440.1"/>
    <property type="molecule type" value="Genomic_DNA"/>
</dbReference>
<feature type="region of interest" description="Disordered" evidence="1">
    <location>
        <begin position="393"/>
        <end position="436"/>
    </location>
</feature>
<proteinExistence type="predicted"/>
<dbReference type="OrthoDB" id="4327074at2759"/>
<dbReference type="InterPro" id="IPR036397">
    <property type="entry name" value="RNaseH_sf"/>
</dbReference>
<name>A0A8K0CDK2_IGNLU</name>
<dbReference type="InterPro" id="IPR050863">
    <property type="entry name" value="CenT-Element_Derived"/>
</dbReference>
<feature type="domain" description="DDE-1" evidence="2">
    <location>
        <begin position="201"/>
        <end position="364"/>
    </location>
</feature>
<evidence type="ECO:0000259" key="2">
    <source>
        <dbReference type="Pfam" id="PF03184"/>
    </source>
</evidence>